<dbReference type="AlphaFoldDB" id="A0A1U7NDR7"/>
<gene>
    <name evidence="2" type="ORF">BO222_10380</name>
</gene>
<name>A0A1U7NDR7_9FIRM</name>
<accession>A0A1U7NDR7</accession>
<comment type="caution">
    <text evidence="2">The sequence shown here is derived from an EMBL/GenBank/DDBJ whole genome shotgun (WGS) entry which is preliminary data.</text>
</comment>
<protein>
    <submittedName>
        <fullName evidence="2">Uncharacterized protein</fullName>
    </submittedName>
</protein>
<feature type="transmembrane region" description="Helical" evidence="1">
    <location>
        <begin position="127"/>
        <end position="147"/>
    </location>
</feature>
<reference evidence="2 3" key="1">
    <citation type="submission" date="2016-11" db="EMBL/GenBank/DDBJ databases">
        <title>Description of two novel members of the family Erysipelotrichaceae: Ileibacterium lipovorans gen. nov., sp. nov. and Dubosiella newyorkensis, gen. nov., sp. nov.</title>
        <authorList>
            <person name="Cox L.M."/>
            <person name="Sohn J."/>
            <person name="Tyrrell K.L."/>
            <person name="Citron D.M."/>
            <person name="Lawson P.A."/>
            <person name="Patel N.B."/>
            <person name="Iizumi T."/>
            <person name="Perez-Perez G.I."/>
            <person name="Goldstein E.J."/>
            <person name="Blaser M.J."/>
        </authorList>
    </citation>
    <scope>NUCLEOTIDE SEQUENCE [LARGE SCALE GENOMIC DNA]</scope>
    <source>
        <strain evidence="2 3">NYU-BL-A3</strain>
    </source>
</reference>
<proteinExistence type="predicted"/>
<dbReference type="RefSeq" id="WP_075820747.1">
    <property type="nucleotide sequence ID" value="NZ_CAJUTZ010000001.1"/>
</dbReference>
<feature type="transmembrane region" description="Helical" evidence="1">
    <location>
        <begin position="183"/>
        <end position="210"/>
    </location>
</feature>
<keyword evidence="1" id="KW-0472">Membrane</keyword>
<feature type="transmembrane region" description="Helical" evidence="1">
    <location>
        <begin position="382"/>
        <end position="399"/>
    </location>
</feature>
<keyword evidence="1" id="KW-1133">Transmembrane helix</keyword>
<dbReference type="GeneID" id="82203556"/>
<evidence type="ECO:0000256" key="1">
    <source>
        <dbReference type="SAM" id="Phobius"/>
    </source>
</evidence>
<sequence length="459" mass="53087">MNNKKLFPISASLLIILAAGFTIVCTLGLDTRYAPDEVMRKQIADFIVMNGYLPWGDEPELITVWGFNYSFSPYFPTILGSLFMKAASLFTDNPYILLAAFRQVSTISVIGTGIYSMLIAQNVFHRYGVQLLFVSLSLFLPQFLYLASYFNNDIFSIFLGYGFVYCWIRALRNGWTGTQCVHLGILCGLMSITYYFGYAYLLASLIVFCISCWKEKTDKIYFWSRFVIVFLIAFTIGGWWFIKNANFMAFDFLGFKATEFYQEMYGQNLNLLHPADTMSFIDMIFKPVGQGDEAMLWWRHSLMSYIGVFQSMSVVMHWKYYVFYFLILGSGFITGFVFSLKSFIKMNKNRLFMIALVISIVLPVFLSAYNSYVNDYQPQGRYMMSSLCAVMLCVAYGFSKLETIFDRAQGWLLNTVFRIKPDFRLSLSLITALFFCYKGLQLYYLHNAEILFTNLSRLF</sequence>
<keyword evidence="3" id="KW-1185">Reference proteome</keyword>
<feature type="transmembrane region" description="Helical" evidence="1">
    <location>
        <begin position="351"/>
        <end position="370"/>
    </location>
</feature>
<evidence type="ECO:0000313" key="3">
    <source>
        <dbReference type="Proteomes" id="UP000186341"/>
    </source>
</evidence>
<feature type="transmembrane region" description="Helical" evidence="1">
    <location>
        <begin position="154"/>
        <end position="171"/>
    </location>
</feature>
<dbReference type="OrthoDB" id="6052932at2"/>
<feature type="transmembrane region" description="Helical" evidence="1">
    <location>
        <begin position="321"/>
        <end position="339"/>
    </location>
</feature>
<feature type="transmembrane region" description="Helical" evidence="1">
    <location>
        <begin position="7"/>
        <end position="29"/>
    </location>
</feature>
<dbReference type="EMBL" id="MPJW01000199">
    <property type="protein sequence ID" value="OLU37505.1"/>
    <property type="molecule type" value="Genomic_DNA"/>
</dbReference>
<dbReference type="Proteomes" id="UP000186341">
    <property type="component" value="Unassembled WGS sequence"/>
</dbReference>
<evidence type="ECO:0000313" key="2">
    <source>
        <dbReference type="EMBL" id="OLU37505.1"/>
    </source>
</evidence>
<feature type="transmembrane region" description="Helical" evidence="1">
    <location>
        <begin position="222"/>
        <end position="242"/>
    </location>
</feature>
<keyword evidence="1" id="KW-0812">Transmembrane</keyword>
<feature type="transmembrane region" description="Helical" evidence="1">
    <location>
        <begin position="425"/>
        <end position="445"/>
    </location>
</feature>
<organism evidence="2 3">
    <name type="scientific">Ileibacterium valens</name>
    <dbReference type="NCBI Taxonomy" id="1862668"/>
    <lineage>
        <taxon>Bacteria</taxon>
        <taxon>Bacillati</taxon>
        <taxon>Bacillota</taxon>
        <taxon>Erysipelotrichia</taxon>
        <taxon>Erysipelotrichales</taxon>
        <taxon>Erysipelotrichaceae</taxon>
        <taxon>Ileibacterium</taxon>
    </lineage>
</organism>
<feature type="transmembrane region" description="Helical" evidence="1">
    <location>
        <begin position="95"/>
        <end position="115"/>
    </location>
</feature>
<feature type="transmembrane region" description="Helical" evidence="1">
    <location>
        <begin position="62"/>
        <end position="83"/>
    </location>
</feature>